<evidence type="ECO:0000256" key="7">
    <source>
        <dbReference type="ARBA" id="ARBA00053401"/>
    </source>
</evidence>
<evidence type="ECO:0000256" key="1">
    <source>
        <dbReference type="ARBA" id="ARBA00004496"/>
    </source>
</evidence>
<dbReference type="EMBL" id="MVCE01000003">
    <property type="protein sequence ID" value="PGF33791.1"/>
    <property type="molecule type" value="Genomic_DNA"/>
</dbReference>
<comment type="function">
    <text evidence="7 10 11">Participates actively in the response to hyperosmotic and heat shock by preventing the aggregation of stress-denatured proteins, in association with DnaK and GrpE. It is the nucleotide exchange factor for DnaK and may function as a thermosensor. Unfolded proteins bind initially to DnaJ; upon interaction with the DnaJ-bound protein, DnaK hydrolyzes its bound ATP, resulting in the formation of a stable complex. GrpE releases ADP from DnaK; ATP binding to DnaK triggers the release of the substrate protein, thus completing the reaction cycle. Several rounds of ATP-dependent interactions between DnaJ, DnaK and GrpE are required for fully efficient folding.</text>
</comment>
<dbReference type="SUPFAM" id="SSF58014">
    <property type="entry name" value="Coiled-coil domain of nucleotide exchange factor GrpE"/>
    <property type="match status" value="1"/>
</dbReference>
<dbReference type="Proteomes" id="UP000226191">
    <property type="component" value="Unassembled WGS sequence"/>
</dbReference>
<dbReference type="GO" id="GO:0000774">
    <property type="term" value="F:adenyl-nucleotide exchange factor activity"/>
    <property type="evidence" value="ECO:0007669"/>
    <property type="project" value="InterPro"/>
</dbReference>
<dbReference type="AlphaFoldDB" id="A0AA44QI71"/>
<evidence type="ECO:0000256" key="8">
    <source>
        <dbReference type="ARBA" id="ARBA00072274"/>
    </source>
</evidence>
<dbReference type="CDD" id="cd00446">
    <property type="entry name" value="GrpE"/>
    <property type="match status" value="1"/>
</dbReference>
<protein>
    <recommendedName>
        <fullName evidence="8 10">Protein GrpE</fullName>
    </recommendedName>
    <alternativeName>
        <fullName evidence="9 10">HSP-70 cofactor</fullName>
    </alternativeName>
</protein>
<sequence>MTDKNVNPDDDQADENRDDNVDERFADIVGDVDIDADQSATDSPAPEELSRESQLEALLAERTEDLQRLQAEYVNYKRRVDRDRALSRQSGVDKVITDLMPVLDSIAMARQHGEVGGGFKLVVDELEKVANNHGLTSFGEVGDVFDPNLHEALMQMPMEGVSVTSVSQVMQPGYKLGDRVLRPARVAVSDPDPNATSADESSQADGESAQADEDDETPRNE</sequence>
<dbReference type="GO" id="GO:0051082">
    <property type="term" value="F:unfolded protein binding"/>
    <property type="evidence" value="ECO:0007669"/>
    <property type="project" value="TreeGrafter"/>
</dbReference>
<name>A0AA44QI71_CUTAC</name>
<dbReference type="PANTHER" id="PTHR21237:SF23">
    <property type="entry name" value="GRPE PROTEIN HOMOLOG, MITOCHONDRIAL"/>
    <property type="match status" value="1"/>
</dbReference>
<evidence type="ECO:0000313" key="15">
    <source>
        <dbReference type="Proteomes" id="UP000226191"/>
    </source>
</evidence>
<dbReference type="PANTHER" id="PTHR21237">
    <property type="entry name" value="GRPE PROTEIN"/>
    <property type="match status" value="1"/>
</dbReference>
<comment type="subunit">
    <text evidence="3 10">Homodimer.</text>
</comment>
<feature type="compositionally biased region" description="Acidic residues" evidence="13">
    <location>
        <begin position="210"/>
        <end position="221"/>
    </location>
</feature>
<feature type="region of interest" description="Disordered" evidence="13">
    <location>
        <begin position="1"/>
        <end position="53"/>
    </location>
</feature>
<dbReference type="FunFam" id="2.30.22.10:FF:000001">
    <property type="entry name" value="Protein GrpE"/>
    <property type="match status" value="1"/>
</dbReference>
<evidence type="ECO:0000313" key="14">
    <source>
        <dbReference type="EMBL" id="PGF33791.1"/>
    </source>
</evidence>
<dbReference type="RefSeq" id="WP_098691101.1">
    <property type="nucleotide sequence ID" value="NZ_JANDKO010000005.1"/>
</dbReference>
<reference evidence="14 15" key="1">
    <citation type="submission" date="2017-02" db="EMBL/GenBank/DDBJ databases">
        <title>Prevalence of linear plasmids in Cutibacterium acnes isolates obtained from cancerous prostatic tissue.</title>
        <authorList>
            <person name="Davidsson S."/>
            <person name="Bruggemann H."/>
        </authorList>
    </citation>
    <scope>NUCLEOTIDE SEQUENCE [LARGE SCALE GENOMIC DNA]</scope>
    <source>
        <strain evidence="14 15">11-78</strain>
    </source>
</reference>
<evidence type="ECO:0000256" key="9">
    <source>
        <dbReference type="ARBA" id="ARBA00076414"/>
    </source>
</evidence>
<evidence type="ECO:0000256" key="13">
    <source>
        <dbReference type="SAM" id="MobiDB-lite"/>
    </source>
</evidence>
<dbReference type="Gene3D" id="2.30.22.10">
    <property type="entry name" value="Head domain of nucleotide exchange factor GrpE"/>
    <property type="match status" value="1"/>
</dbReference>
<dbReference type="PRINTS" id="PR00773">
    <property type="entry name" value="GRPEPROTEIN"/>
</dbReference>
<dbReference type="HAMAP" id="MF_01151">
    <property type="entry name" value="GrpE"/>
    <property type="match status" value="1"/>
</dbReference>
<evidence type="ECO:0000256" key="6">
    <source>
        <dbReference type="ARBA" id="ARBA00023186"/>
    </source>
</evidence>
<comment type="caution">
    <text evidence="14">The sequence shown here is derived from an EMBL/GenBank/DDBJ whole genome shotgun (WGS) entry which is preliminary data.</text>
</comment>
<dbReference type="Pfam" id="PF01025">
    <property type="entry name" value="GrpE"/>
    <property type="match status" value="1"/>
</dbReference>
<feature type="region of interest" description="Disordered" evidence="13">
    <location>
        <begin position="180"/>
        <end position="221"/>
    </location>
</feature>
<dbReference type="InterPro" id="IPR000740">
    <property type="entry name" value="GrpE"/>
</dbReference>
<evidence type="ECO:0000256" key="2">
    <source>
        <dbReference type="ARBA" id="ARBA00009054"/>
    </source>
</evidence>
<evidence type="ECO:0000256" key="5">
    <source>
        <dbReference type="ARBA" id="ARBA00023016"/>
    </source>
</evidence>
<feature type="compositionally biased region" description="Basic and acidic residues" evidence="13">
    <location>
        <begin position="14"/>
        <end position="26"/>
    </location>
</feature>
<dbReference type="GO" id="GO:0006457">
    <property type="term" value="P:protein folding"/>
    <property type="evidence" value="ECO:0007669"/>
    <property type="project" value="InterPro"/>
</dbReference>
<dbReference type="GO" id="GO:0051087">
    <property type="term" value="F:protein-folding chaperone binding"/>
    <property type="evidence" value="ECO:0007669"/>
    <property type="project" value="InterPro"/>
</dbReference>
<evidence type="ECO:0000256" key="11">
    <source>
        <dbReference type="RuleBase" id="RU000639"/>
    </source>
</evidence>
<keyword evidence="6 10" id="KW-0143">Chaperone</keyword>
<evidence type="ECO:0000256" key="10">
    <source>
        <dbReference type="HAMAP-Rule" id="MF_01151"/>
    </source>
</evidence>
<accession>A0AA44QI71</accession>
<dbReference type="Gene3D" id="3.90.20.20">
    <property type="match status" value="1"/>
</dbReference>
<keyword evidence="5 10" id="KW-0346">Stress response</keyword>
<dbReference type="GO" id="GO:0042803">
    <property type="term" value="F:protein homodimerization activity"/>
    <property type="evidence" value="ECO:0007669"/>
    <property type="project" value="InterPro"/>
</dbReference>
<gene>
    <name evidence="10" type="primary">grpE</name>
    <name evidence="14" type="ORF">B1B09_07675</name>
</gene>
<dbReference type="PROSITE" id="PS01071">
    <property type="entry name" value="GRPE"/>
    <property type="match status" value="1"/>
</dbReference>
<feature type="compositionally biased region" description="Polar residues" evidence="13">
    <location>
        <begin position="194"/>
        <end position="205"/>
    </location>
</feature>
<keyword evidence="4 10" id="KW-0963">Cytoplasm</keyword>
<dbReference type="InterPro" id="IPR009012">
    <property type="entry name" value="GrpE_head"/>
</dbReference>
<evidence type="ECO:0000256" key="3">
    <source>
        <dbReference type="ARBA" id="ARBA00011738"/>
    </source>
</evidence>
<comment type="subcellular location">
    <subcellularLocation>
        <location evidence="1 10">Cytoplasm</location>
    </subcellularLocation>
</comment>
<dbReference type="InterPro" id="IPR013805">
    <property type="entry name" value="GrpE_CC"/>
</dbReference>
<comment type="similarity">
    <text evidence="2 10 12">Belongs to the GrpE family.</text>
</comment>
<evidence type="ECO:0000256" key="4">
    <source>
        <dbReference type="ARBA" id="ARBA00022490"/>
    </source>
</evidence>
<proteinExistence type="inferred from homology"/>
<dbReference type="GO" id="GO:0005737">
    <property type="term" value="C:cytoplasm"/>
    <property type="evidence" value="ECO:0007669"/>
    <property type="project" value="UniProtKB-SubCell"/>
</dbReference>
<organism evidence="14 15">
    <name type="scientific">Cutibacterium acnes</name>
    <name type="common">Propionibacterium acnes</name>
    <dbReference type="NCBI Taxonomy" id="1747"/>
    <lineage>
        <taxon>Bacteria</taxon>
        <taxon>Bacillati</taxon>
        <taxon>Actinomycetota</taxon>
        <taxon>Actinomycetes</taxon>
        <taxon>Propionibacteriales</taxon>
        <taxon>Propionibacteriaceae</taxon>
        <taxon>Cutibacterium</taxon>
    </lineage>
</organism>
<evidence type="ECO:0000256" key="12">
    <source>
        <dbReference type="RuleBase" id="RU004478"/>
    </source>
</evidence>
<dbReference type="SUPFAM" id="SSF51064">
    <property type="entry name" value="Head domain of nucleotide exchange factor GrpE"/>
    <property type="match status" value="1"/>
</dbReference>